<dbReference type="GO" id="GO:0006352">
    <property type="term" value="P:DNA-templated transcription initiation"/>
    <property type="evidence" value="ECO:0007669"/>
    <property type="project" value="InterPro"/>
</dbReference>
<dbReference type="PIRSF" id="PIRSF000774">
    <property type="entry name" value="RpoN"/>
    <property type="match status" value="1"/>
</dbReference>
<evidence type="ECO:0000313" key="13">
    <source>
        <dbReference type="EMBL" id="SHO63605.1"/>
    </source>
</evidence>
<feature type="compositionally biased region" description="Basic and acidic residues" evidence="10">
    <location>
        <begin position="69"/>
        <end position="91"/>
    </location>
</feature>
<feature type="domain" description="RNA polymerase sigma factor 54 core-binding" evidence="12">
    <location>
        <begin position="186"/>
        <end position="374"/>
    </location>
</feature>
<dbReference type="Pfam" id="PF04552">
    <property type="entry name" value="Sigma54_DBD"/>
    <property type="match status" value="1"/>
</dbReference>
<feature type="region of interest" description="Disordered" evidence="10">
    <location>
        <begin position="49"/>
        <end position="91"/>
    </location>
</feature>
<dbReference type="STRING" id="1123029.SAMN02745172_01471"/>
<dbReference type="PANTHER" id="PTHR32248">
    <property type="entry name" value="RNA POLYMERASE SIGMA-54 FACTOR"/>
    <property type="match status" value="1"/>
</dbReference>
<dbReference type="InterPro" id="IPR007046">
    <property type="entry name" value="RNA_pol_sigma_54_core-bd"/>
</dbReference>
<keyword evidence="4 9" id="KW-0548">Nucleotidyltransferase</keyword>
<gene>
    <name evidence="13" type="ORF">SAMN02745172_01471</name>
</gene>
<evidence type="ECO:0000256" key="3">
    <source>
        <dbReference type="ARBA" id="ARBA00022679"/>
    </source>
</evidence>
<keyword evidence="14" id="KW-1185">Reference proteome</keyword>
<sequence length="557" mass="60357">MALSPKLEFRQTQSLVMTPQLMQAIKLLQLSNLDLVAFVEAEIERNPLLEREDDTPDVVDSVSGPNDSAFDRPDGDGGDRHVTGDGLASHDFEAGEFSDSAAVGADGRSEEGGETAGAAHGLDRDLDIVPGLEASDGAGLDLPLGDLFPDDVPLVPAFEPNLDGLDPSRLAGDAWTSSGGGGEAGLEAFATVESTLRDHLSQQLTLAIPEPSRRLIGQVLIDAIDEAGYLRADPAQVAEQLGTGLDDVMAVLAIIQSFDPTGVGARTLAECLALQLLERDRFDPAMRTLVDHLDLVARQDRAQLRRLCKVDDEDLSGMLAELRALDPKPGLAFAPSDAVQTVVPDVLVRPTADGGFRIELNSDTLPRVLVNRTYYSAIVRSSQDPAERTYLSDCLQTANWLVKSLDQRAKTVLKVATEIVRQQDAFFRKGVAFLRPLNLKIVADEIGMHESTVSRVTANKYMATTRGIFELKYFFTSAIASADGGDAHSAEAVRHHIRQMIDAEDPSAVLSDDTIVQRLRDAGIDIARRTVAKYRESMRIPSSVDRRREKRATARSA</sequence>
<evidence type="ECO:0000256" key="7">
    <source>
        <dbReference type="ARBA" id="ARBA00023125"/>
    </source>
</evidence>
<organism evidence="13 14">
    <name type="scientific">Pseudoxanthobacter soli DSM 19599</name>
    <dbReference type="NCBI Taxonomy" id="1123029"/>
    <lineage>
        <taxon>Bacteria</taxon>
        <taxon>Pseudomonadati</taxon>
        <taxon>Pseudomonadota</taxon>
        <taxon>Alphaproteobacteria</taxon>
        <taxon>Hyphomicrobiales</taxon>
        <taxon>Segnochrobactraceae</taxon>
        <taxon>Pseudoxanthobacter</taxon>
    </lineage>
</organism>
<dbReference type="Proteomes" id="UP000186406">
    <property type="component" value="Unassembled WGS sequence"/>
</dbReference>
<dbReference type="RefSeq" id="WP_073626980.1">
    <property type="nucleotide sequence ID" value="NZ_FRXO01000002.1"/>
</dbReference>
<dbReference type="InterPro" id="IPR038709">
    <property type="entry name" value="RpoN_core-bd_sf"/>
</dbReference>
<dbReference type="GO" id="GO:0016779">
    <property type="term" value="F:nucleotidyltransferase activity"/>
    <property type="evidence" value="ECO:0007669"/>
    <property type="project" value="UniProtKB-KW"/>
</dbReference>
<dbReference type="GO" id="GO:0016987">
    <property type="term" value="F:sigma factor activity"/>
    <property type="evidence" value="ECO:0007669"/>
    <property type="project" value="UniProtKB-KW"/>
</dbReference>
<keyword evidence="6 9" id="KW-0731">Sigma factor</keyword>
<dbReference type="OrthoDB" id="9814402at2"/>
<feature type="region of interest" description="Disordered" evidence="10">
    <location>
        <begin position="103"/>
        <end position="122"/>
    </location>
</feature>
<dbReference type="InterPro" id="IPR000394">
    <property type="entry name" value="RNA_pol_sigma_54"/>
</dbReference>
<dbReference type="PROSITE" id="PS00718">
    <property type="entry name" value="SIGMA54_2"/>
    <property type="match status" value="1"/>
</dbReference>
<dbReference type="AlphaFoldDB" id="A0A1M7ZFC2"/>
<name>A0A1M7ZFC2_9HYPH</name>
<evidence type="ECO:0000256" key="1">
    <source>
        <dbReference type="ARBA" id="ARBA00008798"/>
    </source>
</evidence>
<feature type="domain" description="RNA polymerase sigma factor 54 DNA-binding" evidence="11">
    <location>
        <begin position="389"/>
        <end position="548"/>
    </location>
</feature>
<keyword evidence="5 9" id="KW-0805">Transcription regulation</keyword>
<evidence type="ECO:0000256" key="9">
    <source>
        <dbReference type="PIRNR" id="PIRNR000774"/>
    </source>
</evidence>
<evidence type="ECO:0000256" key="5">
    <source>
        <dbReference type="ARBA" id="ARBA00023015"/>
    </source>
</evidence>
<dbReference type="Gene3D" id="1.10.10.60">
    <property type="entry name" value="Homeodomain-like"/>
    <property type="match status" value="1"/>
</dbReference>
<keyword evidence="3 9" id="KW-0808">Transferase</keyword>
<dbReference type="PROSITE" id="PS00717">
    <property type="entry name" value="SIGMA54_1"/>
    <property type="match status" value="1"/>
</dbReference>
<dbReference type="PANTHER" id="PTHR32248:SF4">
    <property type="entry name" value="RNA POLYMERASE SIGMA-54 FACTOR"/>
    <property type="match status" value="1"/>
</dbReference>
<proteinExistence type="inferred from homology"/>
<keyword evidence="2 9" id="KW-0240">DNA-directed RNA polymerase</keyword>
<dbReference type="Pfam" id="PF04963">
    <property type="entry name" value="Sigma54_CBD"/>
    <property type="match status" value="1"/>
</dbReference>
<reference evidence="13 14" key="1">
    <citation type="submission" date="2016-12" db="EMBL/GenBank/DDBJ databases">
        <authorList>
            <person name="Song W.-J."/>
            <person name="Kurnit D.M."/>
        </authorList>
    </citation>
    <scope>NUCLEOTIDE SEQUENCE [LARGE SCALE GENOMIC DNA]</scope>
    <source>
        <strain evidence="13 14">DSM 19599</strain>
    </source>
</reference>
<dbReference type="GO" id="GO:0001216">
    <property type="term" value="F:DNA-binding transcription activator activity"/>
    <property type="evidence" value="ECO:0007669"/>
    <property type="project" value="InterPro"/>
</dbReference>
<dbReference type="NCBIfam" id="TIGR02395">
    <property type="entry name" value="rpoN_sigma"/>
    <property type="match status" value="1"/>
</dbReference>
<comment type="similarity">
    <text evidence="1 9">Belongs to the sigma-54 factor family.</text>
</comment>
<dbReference type="PROSITE" id="PS50044">
    <property type="entry name" value="SIGMA54_3"/>
    <property type="match status" value="1"/>
</dbReference>
<evidence type="ECO:0000256" key="2">
    <source>
        <dbReference type="ARBA" id="ARBA00022478"/>
    </source>
</evidence>
<evidence type="ECO:0000259" key="11">
    <source>
        <dbReference type="Pfam" id="PF04552"/>
    </source>
</evidence>
<dbReference type="Pfam" id="PF00309">
    <property type="entry name" value="Sigma54_AID"/>
    <property type="match status" value="1"/>
</dbReference>
<evidence type="ECO:0000256" key="4">
    <source>
        <dbReference type="ARBA" id="ARBA00022695"/>
    </source>
</evidence>
<dbReference type="EMBL" id="FRXO01000002">
    <property type="protein sequence ID" value="SHO63605.1"/>
    <property type="molecule type" value="Genomic_DNA"/>
</dbReference>
<dbReference type="GO" id="GO:0003677">
    <property type="term" value="F:DNA binding"/>
    <property type="evidence" value="ECO:0007669"/>
    <property type="project" value="UniProtKB-KW"/>
</dbReference>
<dbReference type="Gene3D" id="1.10.10.1330">
    <property type="entry name" value="RNA polymerase sigma-54 factor, core-binding domain"/>
    <property type="match status" value="1"/>
</dbReference>
<dbReference type="NCBIfam" id="NF004596">
    <property type="entry name" value="PRK05932.1-3"/>
    <property type="match status" value="1"/>
</dbReference>
<accession>A0A1M7ZFC2</accession>
<dbReference type="InterPro" id="IPR007634">
    <property type="entry name" value="RNA_pol_sigma_54_DNA-bd"/>
</dbReference>
<protein>
    <recommendedName>
        <fullName evidence="9">RNA polymerase sigma-54 factor</fullName>
    </recommendedName>
</protein>
<evidence type="ECO:0000256" key="8">
    <source>
        <dbReference type="ARBA" id="ARBA00023163"/>
    </source>
</evidence>
<dbReference type="GO" id="GO:0000428">
    <property type="term" value="C:DNA-directed RNA polymerase complex"/>
    <property type="evidence" value="ECO:0007669"/>
    <property type="project" value="UniProtKB-KW"/>
</dbReference>
<evidence type="ECO:0000259" key="12">
    <source>
        <dbReference type="Pfam" id="PF04963"/>
    </source>
</evidence>
<dbReference type="NCBIfam" id="NF009118">
    <property type="entry name" value="PRK12469.1"/>
    <property type="match status" value="1"/>
</dbReference>
<keyword evidence="7 9" id="KW-0238">DNA-binding</keyword>
<evidence type="ECO:0000256" key="6">
    <source>
        <dbReference type="ARBA" id="ARBA00023082"/>
    </source>
</evidence>
<dbReference type="PRINTS" id="PR00045">
    <property type="entry name" value="SIGMA54FCT"/>
</dbReference>
<keyword evidence="8 9" id="KW-0804">Transcription</keyword>
<feature type="region of interest" description="Disordered" evidence="10">
    <location>
        <begin position="537"/>
        <end position="557"/>
    </location>
</feature>
<comment type="function">
    <text evidence="9">Sigma factors are initiation factors that promote the attachment of RNA polymerase to specific initiation sites and are then released.</text>
</comment>
<evidence type="ECO:0000256" key="10">
    <source>
        <dbReference type="SAM" id="MobiDB-lite"/>
    </source>
</evidence>
<evidence type="ECO:0000313" key="14">
    <source>
        <dbReference type="Proteomes" id="UP000186406"/>
    </source>
</evidence>